<reference evidence="1" key="1">
    <citation type="submission" date="2020-04" db="EMBL/GenBank/DDBJ databases">
        <authorList>
            <person name="Alioto T."/>
            <person name="Alioto T."/>
            <person name="Gomez Garrido J."/>
        </authorList>
    </citation>
    <scope>NUCLEOTIDE SEQUENCE</scope>
    <source>
        <strain evidence="1">A484AB</strain>
    </source>
</reference>
<name>A0A7D9HZM4_PARCT</name>
<dbReference type="EMBL" id="CACRXK020002521">
    <property type="protein sequence ID" value="CAB3994725.1"/>
    <property type="molecule type" value="Genomic_DNA"/>
</dbReference>
<proteinExistence type="predicted"/>
<organism evidence="1 2">
    <name type="scientific">Paramuricea clavata</name>
    <name type="common">Red gorgonian</name>
    <name type="synonym">Violescent sea-whip</name>
    <dbReference type="NCBI Taxonomy" id="317549"/>
    <lineage>
        <taxon>Eukaryota</taxon>
        <taxon>Metazoa</taxon>
        <taxon>Cnidaria</taxon>
        <taxon>Anthozoa</taxon>
        <taxon>Octocorallia</taxon>
        <taxon>Malacalcyonacea</taxon>
        <taxon>Plexauridae</taxon>
        <taxon>Paramuricea</taxon>
    </lineage>
</organism>
<evidence type="ECO:0000313" key="1">
    <source>
        <dbReference type="EMBL" id="CAB3994725.1"/>
    </source>
</evidence>
<sequence length="293" mass="33460">MKKESTKRKLNKLEKARKESLDCETALKDAVREMNTSSTITRDNSRREPLSTIQINRNSTTAFADLLKSVSTDSLPFGWTLIKTGGESIKIVHLQESKQDCTKNPMISKSITVNNNTSWSLKVLDRIFTNFDTPGCESLKKFKNIRTKDDLLGLVNVVHSSTICCGNPDIDVRHKQSREMSFEVEMQDGSCYNSTIRSDQCSLLTRKKDRCNECVKQRNYLRVIKSRQAKADTNQRTVVDSHVNYRYLSPEEKDEKIKNLHKELKATKQTWIMISNLHSMTKLSAGFATGIAW</sequence>
<keyword evidence="2" id="KW-1185">Reference proteome</keyword>
<evidence type="ECO:0000313" key="2">
    <source>
        <dbReference type="Proteomes" id="UP001152795"/>
    </source>
</evidence>
<comment type="caution">
    <text evidence="1">The sequence shown here is derived from an EMBL/GenBank/DDBJ whole genome shotgun (WGS) entry which is preliminary data.</text>
</comment>
<protein>
    <submittedName>
        <fullName evidence="1">Uncharacterized protein</fullName>
    </submittedName>
</protein>
<dbReference type="AlphaFoldDB" id="A0A7D9HZM4"/>
<gene>
    <name evidence="1" type="ORF">PACLA_8A005449</name>
</gene>
<dbReference type="Proteomes" id="UP001152795">
    <property type="component" value="Unassembled WGS sequence"/>
</dbReference>
<accession>A0A7D9HZM4</accession>